<dbReference type="HOGENOM" id="CLU_110683_0_1_9"/>
<proteinExistence type="predicted"/>
<accession>B7C7E3</accession>
<evidence type="ECO:0000313" key="3">
    <source>
        <dbReference type="Proteomes" id="UP000004315"/>
    </source>
</evidence>
<protein>
    <recommendedName>
        <fullName evidence="1">Antitoxin SocA-like Panacea domain-containing protein</fullName>
    </recommendedName>
</protein>
<dbReference type="EMBL" id="ABYT01000008">
    <property type="protein sequence ID" value="EEC91316.1"/>
    <property type="molecule type" value="Genomic_DNA"/>
</dbReference>
<sequence length="177" mass="20470">MEIVMGNSIIGVMLMKLERVISVNADITDVANWFLLKEDMSHKKIQKLCYYAEAWSETLLDAPICKNNEFQAWIHGPVNLKLWNIYKDYGWSLIHLQCTKSEEDSLFSKFSDSQLEILNSVWHSYGAYSADTLEAQTHSETPWQEQRGNLQMFAPCSKVISVETMKRYYGEIADEQS</sequence>
<keyword evidence="3" id="KW-1185">Reference proteome</keyword>
<evidence type="ECO:0000313" key="2">
    <source>
        <dbReference type="EMBL" id="EEC91316.1"/>
    </source>
</evidence>
<reference evidence="2 3" key="1">
    <citation type="submission" date="2008-11" db="EMBL/GenBank/DDBJ databases">
        <title>Draft genome sequence of Eubacterium biforme (DSM 3989).</title>
        <authorList>
            <person name="Sudarsanam P."/>
            <person name="Ley R."/>
            <person name="Guruge J."/>
            <person name="Turnbaugh P.J."/>
            <person name="Mahowald M."/>
            <person name="Liep D."/>
            <person name="Gordon J."/>
        </authorList>
    </citation>
    <scope>NUCLEOTIDE SEQUENCE [LARGE SCALE GENOMIC DNA]</scope>
    <source>
        <strain evidence="2 3">DSM 3989</strain>
    </source>
</reference>
<feature type="domain" description="Antitoxin SocA-like Panacea" evidence="1">
    <location>
        <begin position="45"/>
        <end position="144"/>
    </location>
</feature>
<organism evidence="2 3">
    <name type="scientific">Holdemanella biformis DSM 3989</name>
    <dbReference type="NCBI Taxonomy" id="518637"/>
    <lineage>
        <taxon>Bacteria</taxon>
        <taxon>Bacillati</taxon>
        <taxon>Bacillota</taxon>
        <taxon>Erysipelotrichia</taxon>
        <taxon>Erysipelotrichales</taxon>
        <taxon>Erysipelotrichaceae</taxon>
        <taxon>Holdemanella</taxon>
    </lineage>
</organism>
<dbReference type="AlphaFoldDB" id="B7C7E3"/>
<dbReference type="eggNOG" id="COG3600">
    <property type="taxonomic scope" value="Bacteria"/>
</dbReference>
<dbReference type="Proteomes" id="UP000004315">
    <property type="component" value="Unassembled WGS sequence"/>
</dbReference>
<dbReference type="STRING" id="518637.EUBIFOR_00090"/>
<gene>
    <name evidence="2" type="ORF">EUBIFOR_00090</name>
</gene>
<comment type="caution">
    <text evidence="2">The sequence shown here is derived from an EMBL/GenBank/DDBJ whole genome shotgun (WGS) entry which is preliminary data.</text>
</comment>
<name>B7C7E3_9FIRM</name>
<dbReference type="Pfam" id="PF13274">
    <property type="entry name" value="SocA_Panacea"/>
    <property type="match status" value="1"/>
</dbReference>
<dbReference type="InterPro" id="IPR025272">
    <property type="entry name" value="SocA_Panacea"/>
</dbReference>
<evidence type="ECO:0000259" key="1">
    <source>
        <dbReference type="Pfam" id="PF13274"/>
    </source>
</evidence>